<dbReference type="EMBL" id="JAAOCA010000005">
    <property type="protein sequence ID" value="MBD1598113.1"/>
    <property type="molecule type" value="Genomic_DNA"/>
</dbReference>
<evidence type="ECO:0000313" key="7">
    <source>
        <dbReference type="Proteomes" id="UP000805841"/>
    </source>
</evidence>
<keyword evidence="2" id="KW-0813">Transport</keyword>
<comment type="similarity">
    <text evidence="1">Belongs to the leucine-binding protein family.</text>
</comment>
<dbReference type="InterPro" id="IPR028082">
    <property type="entry name" value="Peripla_BP_I"/>
</dbReference>
<evidence type="ECO:0000256" key="4">
    <source>
        <dbReference type="ARBA" id="ARBA00022970"/>
    </source>
</evidence>
<organism evidence="6 7">
    <name type="scientific">Pseudomonas typographi</name>
    <dbReference type="NCBI Taxonomy" id="2715964"/>
    <lineage>
        <taxon>Bacteria</taxon>
        <taxon>Pseudomonadati</taxon>
        <taxon>Pseudomonadota</taxon>
        <taxon>Gammaproteobacteria</taxon>
        <taxon>Pseudomonadales</taxon>
        <taxon>Pseudomonadaceae</taxon>
        <taxon>Pseudomonas</taxon>
    </lineage>
</organism>
<dbReference type="SUPFAM" id="SSF53822">
    <property type="entry name" value="Periplasmic binding protein-like I"/>
    <property type="match status" value="1"/>
</dbReference>
<dbReference type="PRINTS" id="PR00337">
    <property type="entry name" value="LEUILEVALBP"/>
</dbReference>
<dbReference type="InterPro" id="IPR000709">
    <property type="entry name" value="Leu_Ile_Val-bd"/>
</dbReference>
<gene>
    <name evidence="6" type="ORF">HAQ05_05225</name>
</gene>
<proteinExistence type="inferred from homology"/>
<dbReference type="InterPro" id="IPR051010">
    <property type="entry name" value="BCAA_transport"/>
</dbReference>
<accession>A0ABR7YY29</accession>
<evidence type="ECO:0000256" key="3">
    <source>
        <dbReference type="ARBA" id="ARBA00022729"/>
    </source>
</evidence>
<name>A0ABR7YY29_9PSED</name>
<dbReference type="PANTHER" id="PTHR30483:SF6">
    <property type="entry name" value="PERIPLASMIC BINDING PROTEIN OF ABC TRANSPORTER FOR NATURAL AMINO ACIDS"/>
    <property type="match status" value="1"/>
</dbReference>
<dbReference type="Proteomes" id="UP000805841">
    <property type="component" value="Unassembled WGS sequence"/>
</dbReference>
<keyword evidence="7" id="KW-1185">Reference proteome</keyword>
<feature type="domain" description="Leucine-binding protein" evidence="5">
    <location>
        <begin position="11"/>
        <end position="362"/>
    </location>
</feature>
<protein>
    <submittedName>
        <fullName evidence="6">Amino acid ABC transporter substrate-binding protein</fullName>
    </submittedName>
</protein>
<dbReference type="Gene3D" id="3.40.50.2300">
    <property type="match status" value="2"/>
</dbReference>
<evidence type="ECO:0000256" key="2">
    <source>
        <dbReference type="ARBA" id="ARBA00022448"/>
    </source>
</evidence>
<comment type="caution">
    <text evidence="6">The sequence shown here is derived from an EMBL/GenBank/DDBJ whole genome shotgun (WGS) entry which is preliminary data.</text>
</comment>
<keyword evidence="3" id="KW-0732">Signal</keyword>
<dbReference type="PANTHER" id="PTHR30483">
    <property type="entry name" value="LEUCINE-SPECIFIC-BINDING PROTEIN"/>
    <property type="match status" value="1"/>
</dbReference>
<reference evidence="6 7" key="1">
    <citation type="journal article" date="2020" name="Insects">
        <title>Bacteria Belonging to Pseudomonas typographi sp. nov. from the Bark Beetle Ips typographus Have Genomic Potential to Aid in the Host Ecology.</title>
        <authorList>
            <person name="Peral-Aranega E."/>
            <person name="Saati-Santamaria Z."/>
            <person name="Kolarik M."/>
            <person name="Rivas R."/>
            <person name="Garcia-Fraile P."/>
        </authorList>
    </citation>
    <scope>NUCLEOTIDE SEQUENCE [LARGE SCALE GENOMIC DNA]</scope>
    <source>
        <strain evidence="6 7">CA3A</strain>
    </source>
</reference>
<dbReference type="Pfam" id="PF13458">
    <property type="entry name" value="Peripla_BP_6"/>
    <property type="match status" value="1"/>
</dbReference>
<dbReference type="InterPro" id="IPR028081">
    <property type="entry name" value="Leu-bd"/>
</dbReference>
<keyword evidence="4" id="KW-0029">Amino-acid transport</keyword>
<evidence type="ECO:0000313" key="6">
    <source>
        <dbReference type="EMBL" id="MBD1598113.1"/>
    </source>
</evidence>
<evidence type="ECO:0000256" key="1">
    <source>
        <dbReference type="ARBA" id="ARBA00010062"/>
    </source>
</evidence>
<evidence type="ECO:0000259" key="5">
    <source>
        <dbReference type="Pfam" id="PF13458"/>
    </source>
</evidence>
<sequence>MGSATWAGQPLKLCYVDDRSGVAADTGIQSFNGFQIAVSEVNDAGGINGQKVEVVAYDGKTDPELTATFASRCAEDDGALAIIGGNPAAPAAAMIPIASEYEIPYLMLSAGTDNLTDMPAPFHFRVGPRNSQDAAAIAELVAKQGFKRVALINNSLPFGTDSAHAAEAALKASGITVVIQQTYDINATDLSPQIGRLRSANPDVVIVFPYAADGARVLRTLQQQGMSVPRVVARSALLSTLRDLAGDASDGVLIPNTVDMQRADVKQFFDSYGARFGEAQPTMYPVLGYDAAKMVLKALAEPDVQKALAQDELADARVAIRDALVRNGNYQGLQGRAGATYQFSAERHHGPPDQNWFVFVAVTDKGKHLVAADLSTFKPGS</sequence>